<organism evidence="3 4">
    <name type="scientific">Hibiscus syriacus</name>
    <name type="common">Rose of Sharon</name>
    <dbReference type="NCBI Taxonomy" id="106335"/>
    <lineage>
        <taxon>Eukaryota</taxon>
        <taxon>Viridiplantae</taxon>
        <taxon>Streptophyta</taxon>
        <taxon>Embryophyta</taxon>
        <taxon>Tracheophyta</taxon>
        <taxon>Spermatophyta</taxon>
        <taxon>Magnoliopsida</taxon>
        <taxon>eudicotyledons</taxon>
        <taxon>Gunneridae</taxon>
        <taxon>Pentapetalae</taxon>
        <taxon>rosids</taxon>
        <taxon>malvids</taxon>
        <taxon>Malvales</taxon>
        <taxon>Malvaceae</taxon>
        <taxon>Malvoideae</taxon>
        <taxon>Hibiscus</taxon>
    </lineage>
</organism>
<keyword evidence="1" id="KW-0378">Hydrolase</keyword>
<dbReference type="Pfam" id="PF10502">
    <property type="entry name" value="Peptidase_S26"/>
    <property type="match status" value="1"/>
</dbReference>
<name>A0A6A3ALK1_HIBSY</name>
<dbReference type="PRINTS" id="PR00727">
    <property type="entry name" value="LEADERPTASE"/>
</dbReference>
<evidence type="ECO:0000313" key="4">
    <source>
        <dbReference type="Proteomes" id="UP000436088"/>
    </source>
</evidence>
<accession>A0A6A3ALK1</accession>
<dbReference type="InterPro" id="IPR036286">
    <property type="entry name" value="LexA/Signal_pep-like_sf"/>
</dbReference>
<dbReference type="AlphaFoldDB" id="A0A6A3ALK1"/>
<dbReference type="SUPFAM" id="SSF51306">
    <property type="entry name" value="LexA/Signal peptidase"/>
    <property type="match status" value="1"/>
</dbReference>
<dbReference type="InterPro" id="IPR019533">
    <property type="entry name" value="Peptidase_S26"/>
</dbReference>
<dbReference type="InterPro" id="IPR000223">
    <property type="entry name" value="Pept_S26A_signal_pept_1"/>
</dbReference>
<feature type="domain" description="Peptidase S26" evidence="2">
    <location>
        <begin position="85"/>
        <end position="137"/>
    </location>
</feature>
<dbReference type="CDD" id="cd06530">
    <property type="entry name" value="S26_SPase_I"/>
    <property type="match status" value="1"/>
</dbReference>
<dbReference type="PANTHER" id="PTHR43390:SF10">
    <property type="entry name" value="PEPTIDASE S26 DOMAIN-CONTAINING PROTEIN"/>
    <property type="match status" value="1"/>
</dbReference>
<reference evidence="3" key="1">
    <citation type="submission" date="2019-09" db="EMBL/GenBank/DDBJ databases">
        <title>Draft genome information of white flower Hibiscus syriacus.</title>
        <authorList>
            <person name="Kim Y.-M."/>
        </authorList>
    </citation>
    <scope>NUCLEOTIDE SEQUENCE [LARGE SCALE GENOMIC DNA]</scope>
    <source>
        <strain evidence="3">YM2019G1</strain>
    </source>
</reference>
<keyword evidence="4" id="KW-1185">Reference proteome</keyword>
<dbReference type="Gene3D" id="2.10.109.10">
    <property type="entry name" value="Umud Fragment, subunit A"/>
    <property type="match status" value="1"/>
</dbReference>
<dbReference type="GO" id="GO:0010027">
    <property type="term" value="P:thylakoid membrane organization"/>
    <property type="evidence" value="ECO:0007669"/>
    <property type="project" value="TreeGrafter"/>
</dbReference>
<dbReference type="GO" id="GO:0006465">
    <property type="term" value="P:signal peptide processing"/>
    <property type="evidence" value="ECO:0007669"/>
    <property type="project" value="InterPro"/>
</dbReference>
<dbReference type="GO" id="GO:0009535">
    <property type="term" value="C:chloroplast thylakoid membrane"/>
    <property type="evidence" value="ECO:0007669"/>
    <property type="project" value="TreeGrafter"/>
</dbReference>
<dbReference type="PANTHER" id="PTHR43390">
    <property type="entry name" value="SIGNAL PEPTIDASE I"/>
    <property type="match status" value="1"/>
</dbReference>
<dbReference type="PROSITE" id="PS00761">
    <property type="entry name" value="SPASE_I_3"/>
    <property type="match status" value="1"/>
</dbReference>
<comment type="caution">
    <text evidence="3">The sequence shown here is derived from an EMBL/GenBank/DDBJ whole genome shotgun (WGS) entry which is preliminary data.</text>
</comment>
<dbReference type="Proteomes" id="UP000436088">
    <property type="component" value="Unassembled WGS sequence"/>
</dbReference>
<proteinExistence type="predicted"/>
<dbReference type="GO" id="GO:0004252">
    <property type="term" value="F:serine-type endopeptidase activity"/>
    <property type="evidence" value="ECO:0007669"/>
    <property type="project" value="InterPro"/>
</dbReference>
<dbReference type="EMBL" id="VEPZ02000982">
    <property type="protein sequence ID" value="KAE8705481.1"/>
    <property type="molecule type" value="Genomic_DNA"/>
</dbReference>
<evidence type="ECO:0000259" key="2">
    <source>
        <dbReference type="Pfam" id="PF10502"/>
    </source>
</evidence>
<evidence type="ECO:0000313" key="3">
    <source>
        <dbReference type="EMBL" id="KAE8705481.1"/>
    </source>
</evidence>
<protein>
    <submittedName>
        <fullName evidence="3">Plastidic type i signal peptidase 1 isoform 2</fullName>
    </submittedName>
</protein>
<gene>
    <name evidence="3" type="ORF">F3Y22_tig00110429pilonHSYRG01404</name>
</gene>
<dbReference type="InterPro" id="IPR019758">
    <property type="entry name" value="Pept_S26A_signal_pept_1_CS"/>
</dbReference>
<sequence length="137" mass="15746">MGRLFVVNLERKAYNCKHCKTHLALCDDIVSKIRFIPFSSMYPTLRVGDRIIVEKVNSVYGFVALEIMEICGSSSSSKMSSYAMQVHHGSLYVNDVEQQEKFIVERPSYTSDLKYVPNGHVYVLGDNRNNNYDSHNW</sequence>
<evidence type="ECO:0000256" key="1">
    <source>
        <dbReference type="ARBA" id="ARBA00022801"/>
    </source>
</evidence>